<dbReference type="InterPro" id="IPR017930">
    <property type="entry name" value="Myb_dom"/>
</dbReference>
<dbReference type="Gramene" id="Aco001588.1.mrna1">
    <property type="protein sequence ID" value="Aco001588.1.mrna1"/>
    <property type="gene ID" value="Aco001588.1.path1"/>
</dbReference>
<feature type="domain" description="HTH myb-type" evidence="9">
    <location>
        <begin position="66"/>
        <end position="116"/>
    </location>
</feature>
<dbReference type="SUPFAM" id="SSF46689">
    <property type="entry name" value="Homeodomain-like"/>
    <property type="match status" value="1"/>
</dbReference>
<dbReference type="InterPro" id="IPR015495">
    <property type="entry name" value="Myb_TF_plants"/>
</dbReference>
<organism evidence="10 11">
    <name type="scientific">Ananas comosus</name>
    <name type="common">Pineapple</name>
    <name type="synonym">Ananas ananas</name>
    <dbReference type="NCBI Taxonomy" id="4615"/>
    <lineage>
        <taxon>Eukaryota</taxon>
        <taxon>Viridiplantae</taxon>
        <taxon>Streptophyta</taxon>
        <taxon>Embryophyta</taxon>
        <taxon>Tracheophyta</taxon>
        <taxon>Spermatophyta</taxon>
        <taxon>Magnoliopsida</taxon>
        <taxon>Liliopsida</taxon>
        <taxon>Poales</taxon>
        <taxon>Bromeliaceae</taxon>
        <taxon>Bromelioideae</taxon>
        <taxon>Ananas</taxon>
    </lineage>
</organism>
<dbReference type="PANTHER" id="PTHR47994:SF5">
    <property type="entry name" value="F14D16.11-RELATED"/>
    <property type="match status" value="1"/>
</dbReference>
<dbReference type="Pfam" id="PF00249">
    <property type="entry name" value="Myb_DNA-binding"/>
    <property type="match status" value="2"/>
</dbReference>
<keyword evidence="6" id="KW-0539">Nucleus</keyword>
<dbReference type="OrthoDB" id="2143914at2759"/>
<reference evidence="10" key="1">
    <citation type="journal article" date="2015" name="Nat. Genet.">
        <title>The pineapple genome and the evolution of CAM photosynthesis.</title>
        <authorList>
            <person name="Ming R."/>
            <person name="VanBuren R."/>
            <person name="Wai C.M."/>
            <person name="Tang H."/>
            <person name="Schatz M.C."/>
            <person name="Bowers J.E."/>
            <person name="Lyons E."/>
            <person name="Wang M.L."/>
            <person name="Chen J."/>
            <person name="Biggers E."/>
            <person name="Zhang J."/>
            <person name="Huang L."/>
            <person name="Zhang L."/>
            <person name="Miao W."/>
            <person name="Zhang J."/>
            <person name="Ye Z."/>
            <person name="Miao C."/>
            <person name="Lin Z."/>
            <person name="Wang H."/>
            <person name="Zhou H."/>
            <person name="Yim W.C."/>
            <person name="Priest H.D."/>
            <person name="Zheng C."/>
            <person name="Woodhouse M."/>
            <person name="Edger P.P."/>
            <person name="Guyot R."/>
            <person name="Guo H.B."/>
            <person name="Guo H."/>
            <person name="Zheng G."/>
            <person name="Singh R."/>
            <person name="Sharma A."/>
            <person name="Min X."/>
            <person name="Zheng Y."/>
            <person name="Lee H."/>
            <person name="Gurtowski J."/>
            <person name="Sedlazeck F.J."/>
            <person name="Harkess A."/>
            <person name="McKain M.R."/>
            <person name="Liao Z."/>
            <person name="Fang J."/>
            <person name="Liu J."/>
            <person name="Zhang X."/>
            <person name="Zhang Q."/>
            <person name="Hu W."/>
            <person name="Qin Y."/>
            <person name="Wang K."/>
            <person name="Chen L.Y."/>
            <person name="Shirley N."/>
            <person name="Lin Y.R."/>
            <person name="Liu L.Y."/>
            <person name="Hernandez A.G."/>
            <person name="Wright C.L."/>
            <person name="Bulone V."/>
            <person name="Tuskan G.A."/>
            <person name="Heath K."/>
            <person name="Zee F."/>
            <person name="Moore P.H."/>
            <person name="Sunkar R."/>
            <person name="Leebens-Mack J.H."/>
            <person name="Mockler T."/>
            <person name="Bennetzen J.L."/>
            <person name="Freeling M."/>
            <person name="Sankoff D."/>
            <person name="Paterson A.H."/>
            <person name="Zhu X."/>
            <person name="Yang X."/>
            <person name="Smith J.A."/>
            <person name="Cushman J.C."/>
            <person name="Paull R.E."/>
            <person name="Yu Q."/>
        </authorList>
    </citation>
    <scope>NUCLEOTIDE SEQUENCE [LARGE SCALE GENOMIC DNA]</scope>
    <source>
        <strain evidence="10">cv. F153</strain>
    </source>
</reference>
<dbReference type="Proteomes" id="UP000515123">
    <property type="component" value="Linkage group 18"/>
</dbReference>
<evidence type="ECO:0000256" key="2">
    <source>
        <dbReference type="ARBA" id="ARBA00022737"/>
    </source>
</evidence>
<dbReference type="CDD" id="cd00167">
    <property type="entry name" value="SANT"/>
    <property type="match status" value="2"/>
</dbReference>
<feature type="domain" description="HTH myb-type" evidence="9">
    <location>
        <begin position="9"/>
        <end position="65"/>
    </location>
</feature>
<feature type="region of interest" description="Disordered" evidence="7">
    <location>
        <begin position="137"/>
        <end position="156"/>
    </location>
</feature>
<keyword evidence="4" id="KW-0238">DNA-binding</keyword>
<dbReference type="FunFam" id="1.10.10.60:FF:000394">
    <property type="entry name" value="MYB transcription factor"/>
    <property type="match status" value="1"/>
</dbReference>
<feature type="domain" description="Myb-like" evidence="8">
    <location>
        <begin position="62"/>
        <end position="112"/>
    </location>
</feature>
<keyword evidence="10" id="KW-1185">Reference proteome</keyword>
<evidence type="ECO:0000256" key="1">
    <source>
        <dbReference type="ARBA" id="ARBA00004123"/>
    </source>
</evidence>
<dbReference type="PROSITE" id="PS50090">
    <property type="entry name" value="MYB_LIKE"/>
    <property type="match status" value="2"/>
</dbReference>
<dbReference type="GeneID" id="109723817"/>
<evidence type="ECO:0000256" key="6">
    <source>
        <dbReference type="ARBA" id="ARBA00023242"/>
    </source>
</evidence>
<sequence>MGRPPCCDKANVKKGPWTAEEDAKLLAYTSTHGTGNWTSVPQKAGLKRCGKSCRLRYTNYLRPNLKHEGFTPAEEEHIITLHAMIGSRWSIIANQLPGRTDNDIKNYWNTKLSKKLRRCGIDPVTHRPISEVMHSINKLSNHPAPPSYSSSSSSGKSRSILTCDHDRISCFNRDLKSLFLSNPTPESSIPPSDTAPISMQPSATLPQVATETEWSDFLIESVIADHPEGLDFDHCGQLSNCGASSSTCTFQGPNCNIVRMEGLKREIGSTNTEEYALISEVNMYEKVNSVQGGSSQGSSSFIDAMLARDREMGSDQFPELPFDAYNSY</sequence>
<evidence type="ECO:0000259" key="9">
    <source>
        <dbReference type="PROSITE" id="PS51294"/>
    </source>
</evidence>
<keyword evidence="3" id="KW-0805">Transcription regulation</keyword>
<gene>
    <name evidence="11" type="primary">LOC109723817</name>
</gene>
<reference evidence="11" key="2">
    <citation type="submission" date="2025-08" db="UniProtKB">
        <authorList>
            <consortium name="RefSeq"/>
        </authorList>
    </citation>
    <scope>IDENTIFICATION</scope>
    <source>
        <tissue evidence="11">Leaf</tissue>
    </source>
</reference>
<feature type="domain" description="Myb-like" evidence="8">
    <location>
        <begin position="9"/>
        <end position="61"/>
    </location>
</feature>
<dbReference type="Gene3D" id="1.10.10.60">
    <property type="entry name" value="Homeodomain-like"/>
    <property type="match status" value="2"/>
</dbReference>
<evidence type="ECO:0000313" key="10">
    <source>
        <dbReference type="Proteomes" id="UP000515123"/>
    </source>
</evidence>
<accession>A0A6P5GGV8</accession>
<dbReference type="GO" id="GO:0000976">
    <property type="term" value="F:transcription cis-regulatory region binding"/>
    <property type="evidence" value="ECO:0007669"/>
    <property type="project" value="UniProtKB-ARBA"/>
</dbReference>
<name>A0A6P5GGV8_ANACO</name>
<proteinExistence type="predicted"/>
<dbReference type="RefSeq" id="XP_020107891.1">
    <property type="nucleotide sequence ID" value="XM_020252302.1"/>
</dbReference>
<dbReference type="GO" id="GO:0005634">
    <property type="term" value="C:nucleus"/>
    <property type="evidence" value="ECO:0007669"/>
    <property type="project" value="UniProtKB-SubCell"/>
</dbReference>
<dbReference type="InterPro" id="IPR001005">
    <property type="entry name" value="SANT/Myb"/>
</dbReference>
<evidence type="ECO:0000256" key="3">
    <source>
        <dbReference type="ARBA" id="ARBA00023015"/>
    </source>
</evidence>
<dbReference type="PROSITE" id="PS51294">
    <property type="entry name" value="HTH_MYB"/>
    <property type="match status" value="2"/>
</dbReference>
<keyword evidence="5" id="KW-0804">Transcription</keyword>
<dbReference type="AlphaFoldDB" id="A0A6P5GGV8"/>
<dbReference type="InterPro" id="IPR009057">
    <property type="entry name" value="Homeodomain-like_sf"/>
</dbReference>
<protein>
    <submittedName>
        <fullName evidence="11">Transcription repressor MYB6</fullName>
    </submittedName>
</protein>
<keyword evidence="2" id="KW-0677">Repeat</keyword>
<dbReference type="FunFam" id="1.10.10.60:FF:000015">
    <property type="entry name" value="Transcription factor RAX3"/>
    <property type="match status" value="1"/>
</dbReference>
<comment type="subcellular location">
    <subcellularLocation>
        <location evidence="1">Nucleus</location>
    </subcellularLocation>
</comment>
<feature type="compositionally biased region" description="Low complexity" evidence="7">
    <location>
        <begin position="147"/>
        <end position="156"/>
    </location>
</feature>
<dbReference type="PANTHER" id="PTHR47994">
    <property type="entry name" value="F14D16.11-RELATED"/>
    <property type="match status" value="1"/>
</dbReference>
<dbReference type="SMART" id="SM00717">
    <property type="entry name" value="SANT"/>
    <property type="match status" value="2"/>
</dbReference>
<evidence type="ECO:0000256" key="7">
    <source>
        <dbReference type="SAM" id="MobiDB-lite"/>
    </source>
</evidence>
<evidence type="ECO:0000256" key="4">
    <source>
        <dbReference type="ARBA" id="ARBA00023125"/>
    </source>
</evidence>
<evidence type="ECO:0000259" key="8">
    <source>
        <dbReference type="PROSITE" id="PS50090"/>
    </source>
</evidence>
<evidence type="ECO:0000313" key="11">
    <source>
        <dbReference type="RefSeq" id="XP_020107891.1"/>
    </source>
</evidence>
<evidence type="ECO:0000256" key="5">
    <source>
        <dbReference type="ARBA" id="ARBA00023163"/>
    </source>
</evidence>